<evidence type="ECO:0000256" key="2">
    <source>
        <dbReference type="SAM" id="Phobius"/>
    </source>
</evidence>
<gene>
    <name evidence="3" type="ORF">VNO77_12425</name>
</gene>
<protein>
    <submittedName>
        <fullName evidence="3">Uncharacterized protein</fullName>
    </submittedName>
</protein>
<sequence>MAPKPRGSGASIVKTKSSPLKGSDWTAEISAEARVTQSHGHGTSKECGPRNSCRSRNYFLSFGLIVTFARCGSFMTYWTAWKCYLGDVAKRGSDTRRLSPGSLLVVLLGAFILLSLTRCREILPLCHVYNGTATSDGLRGLVYDRRV</sequence>
<keyword evidence="2" id="KW-0812">Transmembrane</keyword>
<evidence type="ECO:0000256" key="1">
    <source>
        <dbReference type="SAM" id="MobiDB-lite"/>
    </source>
</evidence>
<proteinExistence type="predicted"/>
<feature type="transmembrane region" description="Helical" evidence="2">
    <location>
        <begin position="58"/>
        <end position="78"/>
    </location>
</feature>
<keyword evidence="4" id="KW-1185">Reference proteome</keyword>
<dbReference type="Proteomes" id="UP001367508">
    <property type="component" value="Unassembled WGS sequence"/>
</dbReference>
<evidence type="ECO:0000313" key="3">
    <source>
        <dbReference type="EMBL" id="KAK7343585.1"/>
    </source>
</evidence>
<organism evidence="3 4">
    <name type="scientific">Canavalia gladiata</name>
    <name type="common">Sword bean</name>
    <name type="synonym">Dolichos gladiatus</name>
    <dbReference type="NCBI Taxonomy" id="3824"/>
    <lineage>
        <taxon>Eukaryota</taxon>
        <taxon>Viridiplantae</taxon>
        <taxon>Streptophyta</taxon>
        <taxon>Embryophyta</taxon>
        <taxon>Tracheophyta</taxon>
        <taxon>Spermatophyta</taxon>
        <taxon>Magnoliopsida</taxon>
        <taxon>eudicotyledons</taxon>
        <taxon>Gunneridae</taxon>
        <taxon>Pentapetalae</taxon>
        <taxon>rosids</taxon>
        <taxon>fabids</taxon>
        <taxon>Fabales</taxon>
        <taxon>Fabaceae</taxon>
        <taxon>Papilionoideae</taxon>
        <taxon>50 kb inversion clade</taxon>
        <taxon>NPAAA clade</taxon>
        <taxon>indigoferoid/millettioid clade</taxon>
        <taxon>Phaseoleae</taxon>
        <taxon>Canavalia</taxon>
    </lineage>
</organism>
<dbReference type="AlphaFoldDB" id="A0AAN9LWA1"/>
<feature type="transmembrane region" description="Helical" evidence="2">
    <location>
        <begin position="98"/>
        <end position="116"/>
    </location>
</feature>
<comment type="caution">
    <text evidence="3">The sequence shown here is derived from an EMBL/GenBank/DDBJ whole genome shotgun (WGS) entry which is preliminary data.</text>
</comment>
<evidence type="ECO:0000313" key="4">
    <source>
        <dbReference type="Proteomes" id="UP001367508"/>
    </source>
</evidence>
<accession>A0AAN9LWA1</accession>
<keyword evidence="2" id="KW-1133">Transmembrane helix</keyword>
<name>A0AAN9LWA1_CANGL</name>
<reference evidence="3 4" key="1">
    <citation type="submission" date="2024-01" db="EMBL/GenBank/DDBJ databases">
        <title>The genomes of 5 underutilized Papilionoideae crops provide insights into root nodulation and disease resistanc.</title>
        <authorList>
            <person name="Jiang F."/>
        </authorList>
    </citation>
    <scope>NUCLEOTIDE SEQUENCE [LARGE SCALE GENOMIC DNA]</scope>
    <source>
        <strain evidence="3">LVBAO_FW01</strain>
        <tissue evidence="3">Leaves</tissue>
    </source>
</reference>
<dbReference type="EMBL" id="JAYMYQ010000003">
    <property type="protein sequence ID" value="KAK7343585.1"/>
    <property type="molecule type" value="Genomic_DNA"/>
</dbReference>
<feature type="region of interest" description="Disordered" evidence="1">
    <location>
        <begin position="1"/>
        <end position="22"/>
    </location>
</feature>
<keyword evidence="2" id="KW-0472">Membrane</keyword>